<name>A0A6A7FNW2_9CRUS</name>
<protein>
    <submittedName>
        <fullName evidence="2">Replicase</fullName>
    </submittedName>
</protein>
<dbReference type="GO" id="GO:0006396">
    <property type="term" value="P:RNA processing"/>
    <property type="evidence" value="ECO:0007669"/>
    <property type="project" value="InterPro"/>
</dbReference>
<dbReference type="GO" id="GO:0006351">
    <property type="term" value="P:DNA-templated transcription"/>
    <property type="evidence" value="ECO:0007669"/>
    <property type="project" value="InterPro"/>
</dbReference>
<dbReference type="Pfam" id="PF01660">
    <property type="entry name" value="Vmethyltransf"/>
    <property type="match status" value="1"/>
</dbReference>
<evidence type="ECO:0000313" key="2">
    <source>
        <dbReference type="EMBL" id="LAC20261.1"/>
    </source>
</evidence>
<dbReference type="NCBIfam" id="TIGR02452">
    <property type="entry name" value="TIGR02452 family protein"/>
    <property type="match status" value="1"/>
</dbReference>
<dbReference type="Pfam" id="PF08719">
    <property type="entry name" value="NADAR"/>
    <property type="match status" value="1"/>
</dbReference>
<organism evidence="2">
    <name type="scientific">Hirondellea gigas</name>
    <dbReference type="NCBI Taxonomy" id="1518452"/>
    <lineage>
        <taxon>Eukaryota</taxon>
        <taxon>Metazoa</taxon>
        <taxon>Ecdysozoa</taxon>
        <taxon>Arthropoda</taxon>
        <taxon>Crustacea</taxon>
        <taxon>Multicrustacea</taxon>
        <taxon>Malacostraca</taxon>
        <taxon>Eumalacostraca</taxon>
        <taxon>Peracarida</taxon>
        <taxon>Amphipoda</taxon>
        <taxon>Amphilochidea</taxon>
        <taxon>Lysianassida</taxon>
        <taxon>Lysianassidira</taxon>
        <taxon>Lysianassoidea</taxon>
        <taxon>Lysianassidae</taxon>
        <taxon>Hirondellea</taxon>
    </lineage>
</organism>
<dbReference type="PANTHER" id="PTHR35596:SF1">
    <property type="entry name" value="MICROBIAL-TYPE PARG CATALYTIC DOMAIN-CONTAINING PROTEIN"/>
    <property type="match status" value="1"/>
</dbReference>
<dbReference type="InterPro" id="IPR012816">
    <property type="entry name" value="NADAR"/>
</dbReference>
<dbReference type="InterPro" id="IPR002588">
    <property type="entry name" value="Alphavirus-like_MT_dom"/>
</dbReference>
<dbReference type="InterPro" id="IPR043502">
    <property type="entry name" value="DNA/RNA_pol_sf"/>
</dbReference>
<dbReference type="GO" id="GO:0008174">
    <property type="term" value="F:mRNA methyltransferase activity"/>
    <property type="evidence" value="ECO:0007669"/>
    <property type="project" value="InterPro"/>
</dbReference>
<dbReference type="GO" id="GO:0003968">
    <property type="term" value="F:RNA-directed RNA polymerase activity"/>
    <property type="evidence" value="ECO:0007669"/>
    <property type="project" value="InterPro"/>
</dbReference>
<dbReference type="GO" id="GO:0016556">
    <property type="term" value="P:mRNA modification"/>
    <property type="evidence" value="ECO:0007669"/>
    <property type="project" value="InterPro"/>
</dbReference>
<dbReference type="SUPFAM" id="SSF143990">
    <property type="entry name" value="YbiA-like"/>
    <property type="match status" value="1"/>
</dbReference>
<dbReference type="GO" id="GO:0003723">
    <property type="term" value="F:RNA binding"/>
    <property type="evidence" value="ECO:0007669"/>
    <property type="project" value="InterPro"/>
</dbReference>
<dbReference type="PANTHER" id="PTHR35596">
    <property type="entry name" value="DUF2263 DOMAIN-CONTAINING PROTEIN"/>
    <property type="match status" value="1"/>
</dbReference>
<dbReference type="InterPro" id="IPR001788">
    <property type="entry name" value="RNA-dep_RNA_pol_alsuvir"/>
</dbReference>
<dbReference type="PROSITE" id="PS51743">
    <property type="entry name" value="ALPHAVIRUS_MT"/>
    <property type="match status" value="1"/>
</dbReference>
<dbReference type="Pfam" id="PF00978">
    <property type="entry name" value="RdRP_2"/>
    <property type="match status" value="1"/>
</dbReference>
<dbReference type="Pfam" id="PF01443">
    <property type="entry name" value="Viral_helicase1"/>
    <property type="match status" value="1"/>
</dbReference>
<dbReference type="Pfam" id="PF10021">
    <property type="entry name" value="PARG_cat_microb"/>
    <property type="match status" value="1"/>
</dbReference>
<proteinExistence type="evidence at transcript level"/>
<dbReference type="InterPro" id="IPR012664">
    <property type="entry name" value="CHP02452"/>
</dbReference>
<accession>A0A6A7FNW2</accession>
<reference evidence="2" key="1">
    <citation type="submission" date="2017-11" db="EMBL/GenBank/DDBJ databases">
        <title>The sensing device of the deep-sea amphipod.</title>
        <authorList>
            <person name="Kobayashi H."/>
            <person name="Nagahama T."/>
            <person name="Arai W."/>
            <person name="Sasagawa Y."/>
            <person name="Umeda M."/>
            <person name="Hayashi T."/>
            <person name="Nikaido I."/>
            <person name="Watanabe H."/>
            <person name="Oguri K."/>
            <person name="Kitazato H."/>
            <person name="Fujioka K."/>
            <person name="Kido Y."/>
            <person name="Takami H."/>
        </authorList>
    </citation>
    <scope>NUCLEOTIDE SEQUENCE</scope>
    <source>
        <tissue evidence="2">Whole body</tissue>
    </source>
</reference>
<dbReference type="Gene3D" id="1.10.357.40">
    <property type="entry name" value="YbiA-like"/>
    <property type="match status" value="1"/>
</dbReference>
<dbReference type="EMBL" id="IACT01000886">
    <property type="protein sequence ID" value="LAC20261.1"/>
    <property type="molecule type" value="mRNA"/>
</dbReference>
<dbReference type="InterPro" id="IPR037238">
    <property type="entry name" value="YbiA-like_sf"/>
</dbReference>
<sequence>MELPENNPILFRPALAENPSSLAFEDNRGPECRNTLYGFYDTLLQTRIKYAIPVPIMLDNNAILRINASISPLTVVSSEKAFELLRFSSHPDLFVQAYIADLVLPHSKHEIGPDMFKEVARGSDHLSCMFMDGREEYRVKKALLASTDYNARLNNYLTDTACVFGAQYCQQPAEKVVCNSVLFHVDIKGLFSIFENKSVEMMYAAMPLPEAVMHGHDAEDHANQIRITHIGDKTIMSFIGDQSMAYTHDRATWRAYATANVLDGHAYGFKFNLTLERYKKIGVVHLIAITKVHRSVHIHRVVQQDRKNVEIYDFVDAMPRIAALLKDNDAEGIRVIFEKMHTVSIPANILTETESFLFDRQDREINRQHAGAILSAKIYTIVVGNFSIQRGYTVSGDDFANIVILVLIRAFISRQKATKAIGFAANNIVKSIPAKRGFFMRLFRAITEPIRMRMHVVLEDSRKVEDVRHFAEKVMGDAFANEYLRRLIFKSDKKPAEVLLEVAAGFDVPHFKVPKEKVWLIDPPNPGYCYHNCLAVLGVASKLEPFPTLKEIKLELKENCIEPEVFAFSEEGHCTLELSSYDACMHAQIFETRRIDNASTKYDASLYFDKRYLALDGTTNVEKTASIMKLLGNAKVVNACAMPFNDQLFWKKFEKKVDHWAIPKDYGRRIIPVLPPKQSIAFLKNVSCVECTTTLTRNVYADVGFSCSKQHLAFNQYRCLFTLRKTVAFKRSRVAVKIQDYRHSLESGFSGRLLKELENWTIITSDALQANEVFAVNENCRVWERPEFLILPAAKFMKIKDAVKDAVVRKNAFRGDDEKPSVDSEKLAPGGNCLFVAAEAAMEDAGIPWRKITNAKYKKALEKKIDELDMRTDTTGDEISAYIDDGIWNSDVADFMVSELAILQEVDIQLAGKSTYTMPGGSNTRGIIKIFYSGEHYSYKSEAVETESAEVLPITGEIADTIEEDCVEDMVYPIFEKLEGMPALITAVVTSTSTGNQHPKVSVVNVSLQDVVKQGDWVLNCASTTRPCGGWQGGSRSQEEYLARCTGLALGIHPKYNAQTNVASYYAQGAKNYHTDVVLVTHKVPFFYRERDGKESLDFDINIVTAPAPNLNERSCKALSVEELKQLWIRKWKTVLGCGNGKIVLSAWGLGIFANNVSMVTETFKYCIYGGFSSFDEIVWSIPDGDLFKKLSGALKASVCDRVIPGLVDFKECIGKVAGSDVLFKSTAAKYGEFSNFYTTKIVFNGKSFNCNEVPYQYYKSPAPPFSVEEISALNPSAAKRLANSSNVIKCCEKHSLDLLYTLNVEKYKKKSNMTVLLSTGVSKLIENVADGFWGRGPDGKGKNYMGRILMTIRNQQRSSLVIGNDKPKPVVEKPIIPRLDIGAWSSRDVTHDLRNNPQLMQKTGICFDPKAPAAADYYLFGDIMDINMSNLARWVRKLPVFMDVIICDCFDSIPFHGTVVAIENNKIIGPTWKSPSVDFVKVKVNIPLEANCEKIITELTGETQAHFKELHQQVAANLKEAISEGGLPYSFDIFIKEGTYGSGKTHNMKEYIVKNFGKPACVKKPEDYIIITPTKALAMEYIVDGLPAYSWSRGLVALFANGKKYTLFLDEVFLFDPRLLPFFSAMSVKVYAIGDSRQMVVEHAAYNLSSAFDVQPKRMRLAYKTPIDIVKHLNSTEPVATTTLSRVVNSFNVVKTTTVTSLPKVCQPGCVEEHEHMFGACYDRLHAASSGYPTVASIQGLRSRVFSLYLSTTAKLLIVRVQGQKLVSITRHTEVLNVHCGQVHHAKILGFKPVVGCECIAIGSRLDFKTPLGTTDIGDYVTNVSTEFVKVTANKDSVTSTFRDRDCNLVKLQARAQQTVSFNLPLAYGVNEKAFAKTIVDLNTHTEENVDYEMEREEIVEESICDMATKVSDTVRTSNILRTLAVNSSRLADTNIHLSIDKHRLPLEGRKVRFKNQAALAFNEYGTTVGQMASLFGMRQNITTNHTFATAIERYAVNKKDPAGPKNTQLLFENLKLGFQKFVDIDCLRAPTCDELSLCKGQSLLRNAAKTVQPDMHIYGESTSTTSRIKCFNKTQIKSKIGDEAWLNVKEDSAGNTYIKGGQMVSAQPKEINAIVSPWVSWAERCVFQHMRLGVFPGYGHSPKIFRNRVRKRLLQVSDLNNDVDTLSCDISEQDTSKNEATDLFMRWLYNACGVPDDVLDILEKPNVSWSMSHPNVTTHVDYQFQSGRADTLFSNTMHTIGTIGYSFDFDELVVALFQGDDCLIRATNLQKTPFFYERLKLNDHEVGDFVGFLVGKKDIYIDYVRIAAKAITKTLPNETRRQQLMLAMRDLLRLQSSPQGIEANKLLVSFKYKDRNLTYGDASWVYNYLVDFSKETHAFSPATLKTRDCATAIVTKTVTTLHFKDAGGSL</sequence>
<dbReference type="SUPFAM" id="SSF56672">
    <property type="entry name" value="DNA/RNA polymerases"/>
    <property type="match status" value="1"/>
</dbReference>
<dbReference type="CDD" id="cd15457">
    <property type="entry name" value="NADAR"/>
    <property type="match status" value="1"/>
</dbReference>
<evidence type="ECO:0000259" key="1">
    <source>
        <dbReference type="PROSITE" id="PS51743"/>
    </source>
</evidence>
<feature type="domain" description="Alphavirus-like MT" evidence="1">
    <location>
        <begin position="67"/>
        <end position="257"/>
    </location>
</feature>
<dbReference type="InterPro" id="IPR027351">
    <property type="entry name" value="(+)RNA_virus_helicase_core_dom"/>
</dbReference>
<dbReference type="InterPro" id="IPR043472">
    <property type="entry name" value="Macro_dom-like"/>
</dbReference>
<dbReference type="GO" id="GO:0071897">
    <property type="term" value="P:DNA biosynthetic process"/>
    <property type="evidence" value="ECO:0007669"/>
    <property type="project" value="UniProtKB-ARBA"/>
</dbReference>
<dbReference type="Gene3D" id="3.40.220.10">
    <property type="entry name" value="Leucine Aminopeptidase, subunit E, domain 1"/>
    <property type="match status" value="1"/>
</dbReference>
<dbReference type="InterPro" id="IPR019261">
    <property type="entry name" value="PARG_cat_microbial"/>
</dbReference>
<dbReference type="GO" id="GO:0005524">
    <property type="term" value="F:ATP binding"/>
    <property type="evidence" value="ECO:0007669"/>
    <property type="project" value="InterPro"/>
</dbReference>